<dbReference type="Proteomes" id="UP000886998">
    <property type="component" value="Unassembled WGS sequence"/>
</dbReference>
<keyword evidence="4" id="KW-1185">Reference proteome</keyword>
<organism evidence="3 4">
    <name type="scientific">Trichonephila inaurata madagascariensis</name>
    <dbReference type="NCBI Taxonomy" id="2747483"/>
    <lineage>
        <taxon>Eukaryota</taxon>
        <taxon>Metazoa</taxon>
        <taxon>Ecdysozoa</taxon>
        <taxon>Arthropoda</taxon>
        <taxon>Chelicerata</taxon>
        <taxon>Arachnida</taxon>
        <taxon>Araneae</taxon>
        <taxon>Araneomorphae</taxon>
        <taxon>Entelegynae</taxon>
        <taxon>Araneoidea</taxon>
        <taxon>Nephilidae</taxon>
        <taxon>Trichonephila</taxon>
        <taxon>Trichonephila inaurata</taxon>
    </lineage>
</organism>
<dbReference type="Gene3D" id="1.10.630.10">
    <property type="entry name" value="Cytochrome P450"/>
    <property type="match status" value="1"/>
</dbReference>
<dbReference type="AlphaFoldDB" id="A0A8X7CE98"/>
<name>A0A8X7CE98_9ARAC</name>
<evidence type="ECO:0008006" key="5">
    <source>
        <dbReference type="Google" id="ProtNLM"/>
    </source>
</evidence>
<dbReference type="Pfam" id="PF00067">
    <property type="entry name" value="p450"/>
    <property type="match status" value="1"/>
</dbReference>
<dbReference type="GO" id="GO:0004497">
    <property type="term" value="F:monooxygenase activity"/>
    <property type="evidence" value="ECO:0007669"/>
    <property type="project" value="UniProtKB-KW"/>
</dbReference>
<protein>
    <recommendedName>
        <fullName evidence="5">Cytochrome P450</fullName>
    </recommendedName>
</protein>
<reference evidence="3" key="1">
    <citation type="submission" date="2020-08" db="EMBL/GenBank/DDBJ databases">
        <title>Multicomponent nature underlies the extraordinary mechanical properties of spider dragline silk.</title>
        <authorList>
            <person name="Kono N."/>
            <person name="Nakamura H."/>
            <person name="Mori M."/>
            <person name="Yoshida Y."/>
            <person name="Ohtoshi R."/>
            <person name="Malay A.D."/>
            <person name="Moran D.A.P."/>
            <person name="Tomita M."/>
            <person name="Numata K."/>
            <person name="Arakawa K."/>
        </authorList>
    </citation>
    <scope>NUCLEOTIDE SEQUENCE</scope>
</reference>
<accession>A0A8X7CE98</accession>
<dbReference type="SUPFAM" id="SSF48264">
    <property type="entry name" value="Cytochrome P450"/>
    <property type="match status" value="1"/>
</dbReference>
<dbReference type="EMBL" id="BMAV01017249">
    <property type="protein sequence ID" value="GFY68779.1"/>
    <property type="molecule type" value="Genomic_DNA"/>
</dbReference>
<proteinExistence type="inferred from homology"/>
<dbReference type="InterPro" id="IPR001128">
    <property type="entry name" value="Cyt_P450"/>
</dbReference>
<sequence>MDLLRDLHMNEHAKRGDIKEEVDTFMFEGHDTTAMGIAFALYASVSILEYKKSFTKSWTPFWEKTRTTHHHGRRS</sequence>
<evidence type="ECO:0000256" key="1">
    <source>
        <dbReference type="ARBA" id="ARBA00010617"/>
    </source>
</evidence>
<dbReference type="InterPro" id="IPR036396">
    <property type="entry name" value="Cyt_P450_sf"/>
</dbReference>
<evidence type="ECO:0000313" key="3">
    <source>
        <dbReference type="EMBL" id="GFY68779.1"/>
    </source>
</evidence>
<dbReference type="GO" id="GO:0016705">
    <property type="term" value="F:oxidoreductase activity, acting on paired donors, with incorporation or reduction of molecular oxygen"/>
    <property type="evidence" value="ECO:0007669"/>
    <property type="project" value="InterPro"/>
</dbReference>
<keyword evidence="2" id="KW-0503">Monooxygenase</keyword>
<dbReference type="GO" id="GO:0005506">
    <property type="term" value="F:iron ion binding"/>
    <property type="evidence" value="ECO:0007669"/>
    <property type="project" value="InterPro"/>
</dbReference>
<comment type="caution">
    <text evidence="3">The sequence shown here is derived from an EMBL/GenBank/DDBJ whole genome shotgun (WGS) entry which is preliminary data.</text>
</comment>
<dbReference type="GO" id="GO:0020037">
    <property type="term" value="F:heme binding"/>
    <property type="evidence" value="ECO:0007669"/>
    <property type="project" value="InterPro"/>
</dbReference>
<evidence type="ECO:0000313" key="4">
    <source>
        <dbReference type="Proteomes" id="UP000886998"/>
    </source>
</evidence>
<dbReference type="OrthoDB" id="6434974at2759"/>
<comment type="similarity">
    <text evidence="1">Belongs to the cytochrome P450 family.</text>
</comment>
<gene>
    <name evidence="3" type="ORF">TNIN_68311</name>
</gene>
<evidence type="ECO:0000256" key="2">
    <source>
        <dbReference type="ARBA" id="ARBA00023033"/>
    </source>
</evidence>
<keyword evidence="2" id="KW-0560">Oxidoreductase</keyword>